<dbReference type="InterPro" id="IPR001025">
    <property type="entry name" value="BAH_dom"/>
</dbReference>
<dbReference type="InterPro" id="IPR043151">
    <property type="entry name" value="BAH_sf"/>
</dbReference>
<feature type="region of interest" description="Disordered" evidence="1">
    <location>
        <begin position="581"/>
        <end position="617"/>
    </location>
</feature>
<dbReference type="SMART" id="SM00439">
    <property type="entry name" value="BAH"/>
    <property type="match status" value="1"/>
</dbReference>
<dbReference type="Gene3D" id="2.30.30.490">
    <property type="match status" value="1"/>
</dbReference>
<dbReference type="PANTHER" id="PTHR46576">
    <property type="entry name" value="BROMO ADJACENT HOMOLOGY DOMAIN-CONTAINING 1 PROTEIN"/>
    <property type="match status" value="1"/>
</dbReference>
<dbReference type="PANTHER" id="PTHR46576:SF1">
    <property type="entry name" value="BROMO ADJACENT HOMOLOGY DOMAIN-CONTAINING 1 PROTEIN"/>
    <property type="match status" value="1"/>
</dbReference>
<dbReference type="EMBL" id="WKFB01000437">
    <property type="protein sequence ID" value="KAF6723118.1"/>
    <property type="molecule type" value="Genomic_DNA"/>
</dbReference>
<dbReference type="CDD" id="cd04714">
    <property type="entry name" value="BAH_BAHCC1"/>
    <property type="match status" value="1"/>
</dbReference>
<feature type="region of interest" description="Disordered" evidence="1">
    <location>
        <begin position="185"/>
        <end position="236"/>
    </location>
</feature>
<dbReference type="GO" id="GO:0031507">
    <property type="term" value="P:heterochromatin formation"/>
    <property type="evidence" value="ECO:0007669"/>
    <property type="project" value="TreeGrafter"/>
</dbReference>
<dbReference type="GO" id="GO:0045892">
    <property type="term" value="P:negative regulation of DNA-templated transcription"/>
    <property type="evidence" value="ECO:0007669"/>
    <property type="project" value="TreeGrafter"/>
</dbReference>
<feature type="compositionally biased region" description="Basic and acidic residues" evidence="1">
    <location>
        <begin position="65"/>
        <end position="86"/>
    </location>
</feature>
<dbReference type="GO" id="GO:0000976">
    <property type="term" value="F:transcription cis-regulatory region binding"/>
    <property type="evidence" value="ECO:0007669"/>
    <property type="project" value="TreeGrafter"/>
</dbReference>
<feature type="compositionally biased region" description="Basic residues" evidence="1">
    <location>
        <begin position="295"/>
        <end position="306"/>
    </location>
</feature>
<comment type="caution">
    <text evidence="3">The sequence shown here is derived from an EMBL/GenBank/DDBJ whole genome shotgun (WGS) entry which is preliminary data.</text>
</comment>
<dbReference type="PROSITE" id="PS51038">
    <property type="entry name" value="BAH"/>
    <property type="match status" value="1"/>
</dbReference>
<reference evidence="3" key="1">
    <citation type="journal article" name="BMC Genomics">
        <title>Long-read sequencing and de novo genome assembly of marine medaka (Oryzias melastigma).</title>
        <authorList>
            <person name="Liang P."/>
            <person name="Saqib H.S.A."/>
            <person name="Ni X."/>
            <person name="Shen Y."/>
        </authorList>
    </citation>
    <scope>NUCLEOTIDE SEQUENCE</scope>
    <source>
        <strain evidence="3">Bigg-433</strain>
    </source>
</reference>
<feature type="region of interest" description="Disordered" evidence="1">
    <location>
        <begin position="270"/>
        <end position="316"/>
    </location>
</feature>
<evidence type="ECO:0000259" key="2">
    <source>
        <dbReference type="PROSITE" id="PS51038"/>
    </source>
</evidence>
<feature type="compositionally biased region" description="Polar residues" evidence="1">
    <location>
        <begin position="604"/>
        <end position="613"/>
    </location>
</feature>
<evidence type="ECO:0000256" key="1">
    <source>
        <dbReference type="SAM" id="MobiDB-lite"/>
    </source>
</evidence>
<dbReference type="InterPro" id="IPR053032">
    <property type="entry name" value="BAH_domain-containing"/>
</dbReference>
<feature type="compositionally biased region" description="Basic residues" evidence="1">
    <location>
        <begin position="87"/>
        <end position="99"/>
    </location>
</feature>
<evidence type="ECO:0000313" key="4">
    <source>
        <dbReference type="Proteomes" id="UP000646548"/>
    </source>
</evidence>
<dbReference type="GO" id="GO:0003682">
    <property type="term" value="F:chromatin binding"/>
    <property type="evidence" value="ECO:0007669"/>
    <property type="project" value="InterPro"/>
</dbReference>
<dbReference type="Pfam" id="PF01426">
    <property type="entry name" value="BAH"/>
    <property type="match status" value="1"/>
</dbReference>
<accession>A0A834C088</accession>
<protein>
    <submittedName>
        <fullName evidence="3">Bromo adjacent homology domain-containing 1 protein</fullName>
    </submittedName>
</protein>
<feature type="region of interest" description="Disordered" evidence="1">
    <location>
        <begin position="54"/>
        <end position="146"/>
    </location>
</feature>
<gene>
    <name evidence="3" type="ORF">FQA47_003904</name>
</gene>
<feature type="domain" description="BAH" evidence="2">
    <location>
        <begin position="678"/>
        <end position="831"/>
    </location>
</feature>
<evidence type="ECO:0000313" key="3">
    <source>
        <dbReference type="EMBL" id="KAF6723118.1"/>
    </source>
</evidence>
<sequence>MTQARHVASLRQSHSGADWWDDGCLWPHGGAMEVARSERTLRFGRTKLISGIVKGGKKGMGARKRLIEKTKRTKSSHEGEERGQDKRRGRKSYPLRRRGGLSDEGRRCHVLLTRLEESSKHKDRKDGSRSKPKRGEQKKILPKSNVKTSYAEYAGWGGLQPRKRRLASLNAEAVNSLLLERPIDAQPAAKQAKTQEDSGRVPVDPEAPRALSLRGSVNRTSHKLPPPTKKAKVNRRDRSVWMSPEYLDAPAPRRLAGLNAAALLKLTSSSATSKQRVKATPTATVTSDGAGGSAPKHHQRAKSRRQAQKEKKCAPPPGVCKACKKMTDYEPEVEWETSSCTHQVSKPGYQPGSLLAYPLKPVKEEQLEAELSPFYCCPPEGSVEYCHRLAFFLSQQPYSDSDDKALSAAPPAVKRECLAPPTLPHSHPHTALTLSHHPCLCTTDPCYSSYYVHIAHPTHTGAPSATLATPPLGFTPSRLCPNHLNDSKLLGGRVSHPAGLTHPCCNPVTSACCGIAGYACNAMPPVTSRRCSFGAGCSGCRRSIKTESYPPSEDGLSPSLLISSCPLSGGPTSSQAKAHLLTPLSGRSRPPPRLRLSKAFPQSAEASNGSLSVGRTRVPAKQAAPGLVCANKQKKVGRRRTTNGWRAVGAPTEREVFIAGEDETSLRRCYDGVERDGEVIRVRDTVLLRSGPRKKSLPYVAKISALWEDPKTGELMMSLFWYYRPEHTQGGRDPRAHCENEIFASRHQDENSVACIEDRCYVLPLAQYCRFCALVKRRAEGVPRGGACPVPSRPDFAPPSHRCVPTDVDPELVYLCRHVYDFRYGRILKNLQ</sequence>
<organism evidence="3 4">
    <name type="scientific">Oryzias melastigma</name>
    <name type="common">Marine medaka</name>
    <dbReference type="NCBI Taxonomy" id="30732"/>
    <lineage>
        <taxon>Eukaryota</taxon>
        <taxon>Metazoa</taxon>
        <taxon>Chordata</taxon>
        <taxon>Craniata</taxon>
        <taxon>Vertebrata</taxon>
        <taxon>Euteleostomi</taxon>
        <taxon>Actinopterygii</taxon>
        <taxon>Neopterygii</taxon>
        <taxon>Teleostei</taxon>
        <taxon>Neoteleostei</taxon>
        <taxon>Acanthomorphata</taxon>
        <taxon>Ovalentaria</taxon>
        <taxon>Atherinomorphae</taxon>
        <taxon>Beloniformes</taxon>
        <taxon>Adrianichthyidae</taxon>
        <taxon>Oryziinae</taxon>
        <taxon>Oryzias</taxon>
    </lineage>
</organism>
<dbReference type="AlphaFoldDB" id="A0A834C088"/>
<feature type="compositionally biased region" description="Basic and acidic residues" evidence="1">
    <location>
        <begin position="114"/>
        <end position="139"/>
    </location>
</feature>
<proteinExistence type="predicted"/>
<name>A0A834C088_ORYME</name>
<dbReference type="GO" id="GO:0005677">
    <property type="term" value="C:chromatin silencing complex"/>
    <property type="evidence" value="ECO:0007669"/>
    <property type="project" value="TreeGrafter"/>
</dbReference>
<feature type="compositionally biased region" description="Basic residues" evidence="1">
    <location>
        <begin position="55"/>
        <end position="64"/>
    </location>
</feature>
<dbReference type="Proteomes" id="UP000646548">
    <property type="component" value="Unassembled WGS sequence"/>
</dbReference>